<name>A0A4X1TJF9_PIG</name>
<organism evidence="1 2">
    <name type="scientific">Sus scrofa</name>
    <name type="common">Pig</name>
    <dbReference type="NCBI Taxonomy" id="9823"/>
    <lineage>
        <taxon>Eukaryota</taxon>
        <taxon>Metazoa</taxon>
        <taxon>Chordata</taxon>
        <taxon>Craniata</taxon>
        <taxon>Vertebrata</taxon>
        <taxon>Euteleostomi</taxon>
        <taxon>Mammalia</taxon>
        <taxon>Eutheria</taxon>
        <taxon>Laurasiatheria</taxon>
        <taxon>Artiodactyla</taxon>
        <taxon>Suina</taxon>
        <taxon>Suidae</taxon>
        <taxon>Sus</taxon>
    </lineage>
</organism>
<sequence>MALLYWDKNKGSFSLEVLDSAGGCARPHPGSGRLYSLGRPFLCPCQACSWGAFQPAVQCGSRASWHPNI</sequence>
<dbReference type="AlphaFoldDB" id="A0A4X1TJF9"/>
<dbReference type="Ensembl" id="ENSSSCT00070018157.1">
    <property type="protein sequence ID" value="ENSSSCP00070015082.1"/>
    <property type="gene ID" value="ENSSSCG00070009363.1"/>
</dbReference>
<evidence type="ECO:0000313" key="1">
    <source>
        <dbReference type="Ensembl" id="ENSSSCP00070015082.1"/>
    </source>
</evidence>
<proteinExistence type="predicted"/>
<evidence type="ECO:0000313" key="2">
    <source>
        <dbReference type="Proteomes" id="UP000314985"/>
    </source>
</evidence>
<dbReference type="Proteomes" id="UP000314985">
    <property type="component" value="Chromosome 16"/>
</dbReference>
<accession>A0A4X1TJF9</accession>
<reference evidence="1" key="2">
    <citation type="submission" date="2025-08" db="UniProtKB">
        <authorList>
            <consortium name="Ensembl"/>
        </authorList>
    </citation>
    <scope>IDENTIFICATION</scope>
</reference>
<reference evidence="1 2" key="1">
    <citation type="submission" date="2017-08" db="EMBL/GenBank/DDBJ databases">
        <title>USMARCv1.0.</title>
        <authorList>
            <person name="Hannum G.I."/>
            <person name="Koren S."/>
            <person name="Schroeder S.G."/>
            <person name="Chin S.C."/>
            <person name="Nonneman D.J."/>
            <person name="Becker S.A."/>
            <person name="Rosen B.D."/>
            <person name="Bickhart D.M."/>
            <person name="Putnam N.H."/>
            <person name="Green R.E."/>
            <person name="Tuggle C.K."/>
            <person name="Liu H."/>
            <person name="Rohrer G.A."/>
            <person name="Warr A."/>
            <person name="Hall R."/>
            <person name="Kim K."/>
            <person name="Hume D.A."/>
            <person name="Talbot R."/>
            <person name="Chow W."/>
            <person name="Howe K."/>
            <person name="Schwartz A.S."/>
            <person name="Watson M."/>
            <person name="Archibald A.L."/>
            <person name="Phillippy A.M."/>
            <person name="Smith T.P.L."/>
        </authorList>
    </citation>
    <scope>NUCLEOTIDE SEQUENCE [LARGE SCALE GENOMIC DNA]</scope>
</reference>
<protein>
    <submittedName>
        <fullName evidence="1">Uncharacterized protein</fullName>
    </submittedName>
</protein>